<dbReference type="PANTHER" id="PTHR43776">
    <property type="entry name" value="TRANSPORT ATP-BINDING PROTEIN"/>
    <property type="match status" value="1"/>
</dbReference>
<dbReference type="NCBIfam" id="TIGR01727">
    <property type="entry name" value="oligo_HPY"/>
    <property type="match status" value="1"/>
</dbReference>
<dbReference type="SUPFAM" id="SSF52540">
    <property type="entry name" value="P-loop containing nucleoside triphosphate hydrolases"/>
    <property type="match status" value="1"/>
</dbReference>
<evidence type="ECO:0000313" key="7">
    <source>
        <dbReference type="Proteomes" id="UP000267017"/>
    </source>
</evidence>
<dbReference type="NCBIfam" id="NF008453">
    <property type="entry name" value="PRK11308.1"/>
    <property type="match status" value="1"/>
</dbReference>
<evidence type="ECO:0000256" key="2">
    <source>
        <dbReference type="ARBA" id="ARBA00022448"/>
    </source>
</evidence>
<sequence>MESRQAAVEPGVETAPGVSGAANATAVNSLVGAERRSTANEQPLLEVSGLKKYYPQNKGWFSRKNGAVKAVDGVSFQVMPGETLGIVGESGCGKSTTGQLITRLQTPTAGRVVFQGRDLDELSEEEIRKVRRDLQFVFQDPFSSLNPRMKVFDIVAEPLQVHALARGQALKDEVYRLLETVGLGPHLADRHPHEFSGGQRQRIGIARALAMKPKLIVCDEPVSALDVSIQAQILNLLKDLQRQFQLTYIFIAHGLPTVKHISDRIAVMYLGKIVELAGRDELFAQPRHPYTEALLEAVPVPDPTLRRERILLTGEIPGPANPPAGCVFHPRCPYAQDLCRTQAPPLAEHDTGHFAACHFPLSGLN</sequence>
<evidence type="ECO:0000256" key="4">
    <source>
        <dbReference type="ARBA" id="ARBA00022840"/>
    </source>
</evidence>
<dbReference type="Pfam" id="PF00005">
    <property type="entry name" value="ABC_tran"/>
    <property type="match status" value="1"/>
</dbReference>
<dbReference type="FunFam" id="3.40.50.300:FF:000016">
    <property type="entry name" value="Oligopeptide ABC transporter ATP-binding component"/>
    <property type="match status" value="1"/>
</dbReference>
<dbReference type="GO" id="GO:0005524">
    <property type="term" value="F:ATP binding"/>
    <property type="evidence" value="ECO:0007669"/>
    <property type="project" value="UniProtKB-KW"/>
</dbReference>
<dbReference type="InterPro" id="IPR017871">
    <property type="entry name" value="ABC_transporter-like_CS"/>
</dbReference>
<dbReference type="PROSITE" id="PS00211">
    <property type="entry name" value="ABC_TRANSPORTER_1"/>
    <property type="match status" value="1"/>
</dbReference>
<keyword evidence="7" id="KW-1185">Reference proteome</keyword>
<accession>A0A3P3UDP1</accession>
<dbReference type="GO" id="GO:0015833">
    <property type="term" value="P:peptide transport"/>
    <property type="evidence" value="ECO:0007669"/>
    <property type="project" value="InterPro"/>
</dbReference>
<dbReference type="Proteomes" id="UP000267017">
    <property type="component" value="Unassembled WGS sequence"/>
</dbReference>
<evidence type="ECO:0000259" key="5">
    <source>
        <dbReference type="PROSITE" id="PS50893"/>
    </source>
</evidence>
<keyword evidence="2" id="KW-0813">Transport</keyword>
<dbReference type="InterPro" id="IPR003439">
    <property type="entry name" value="ABC_transporter-like_ATP-bd"/>
</dbReference>
<dbReference type="PANTHER" id="PTHR43776:SF7">
    <property type="entry name" value="D,D-DIPEPTIDE TRANSPORT ATP-BINDING PROTEIN DDPF-RELATED"/>
    <property type="match status" value="1"/>
</dbReference>
<comment type="similarity">
    <text evidence="1">Belongs to the ABC transporter superfamily.</text>
</comment>
<keyword evidence="4 6" id="KW-0067">ATP-binding</keyword>
<keyword evidence="3" id="KW-0547">Nucleotide-binding</keyword>
<dbReference type="SMART" id="SM00382">
    <property type="entry name" value="AAA"/>
    <property type="match status" value="1"/>
</dbReference>
<dbReference type="GO" id="GO:0055085">
    <property type="term" value="P:transmembrane transport"/>
    <property type="evidence" value="ECO:0007669"/>
    <property type="project" value="UniProtKB-ARBA"/>
</dbReference>
<name>A0A3P3UDP1_9BACL</name>
<gene>
    <name evidence="6" type="ORF">EHV15_15280</name>
</gene>
<dbReference type="InterPro" id="IPR050319">
    <property type="entry name" value="ABC_transp_ATP-bind"/>
</dbReference>
<dbReference type="PROSITE" id="PS50893">
    <property type="entry name" value="ABC_TRANSPORTER_2"/>
    <property type="match status" value="1"/>
</dbReference>
<protein>
    <submittedName>
        <fullName evidence="6">Dipeptide ABC transporter ATP-binding protein</fullName>
    </submittedName>
</protein>
<reference evidence="6 7" key="1">
    <citation type="submission" date="2018-11" db="EMBL/GenBank/DDBJ databases">
        <title>Genome sequencing of Paenibacillus sp. KCOM 3021 (= ChDC PVNT-B20).</title>
        <authorList>
            <person name="Kook J.-K."/>
            <person name="Park S.-N."/>
            <person name="Lim Y.K."/>
        </authorList>
    </citation>
    <scope>NUCLEOTIDE SEQUENCE [LARGE SCALE GENOMIC DNA]</scope>
    <source>
        <strain evidence="6 7">KCOM 3021</strain>
    </source>
</reference>
<dbReference type="InterPro" id="IPR013563">
    <property type="entry name" value="Oligopep_ABC_C"/>
</dbReference>
<dbReference type="GO" id="GO:0016887">
    <property type="term" value="F:ATP hydrolysis activity"/>
    <property type="evidence" value="ECO:0007669"/>
    <property type="project" value="InterPro"/>
</dbReference>
<dbReference type="InterPro" id="IPR027417">
    <property type="entry name" value="P-loop_NTPase"/>
</dbReference>
<feature type="domain" description="ABC transporter" evidence="5">
    <location>
        <begin position="45"/>
        <end position="295"/>
    </location>
</feature>
<organism evidence="6 7">
    <name type="scientific">Paenibacillus oralis</name>
    <dbReference type="NCBI Taxonomy" id="2490856"/>
    <lineage>
        <taxon>Bacteria</taxon>
        <taxon>Bacillati</taxon>
        <taxon>Bacillota</taxon>
        <taxon>Bacilli</taxon>
        <taxon>Bacillales</taxon>
        <taxon>Paenibacillaceae</taxon>
        <taxon>Paenibacillus</taxon>
    </lineage>
</organism>
<dbReference type="Gene3D" id="3.40.50.300">
    <property type="entry name" value="P-loop containing nucleotide triphosphate hydrolases"/>
    <property type="match status" value="1"/>
</dbReference>
<dbReference type="CDD" id="cd03257">
    <property type="entry name" value="ABC_NikE_OppD_transporters"/>
    <property type="match status" value="1"/>
</dbReference>
<dbReference type="AlphaFoldDB" id="A0A3P3UDP1"/>
<dbReference type="InterPro" id="IPR003593">
    <property type="entry name" value="AAA+_ATPase"/>
</dbReference>
<dbReference type="Pfam" id="PF08352">
    <property type="entry name" value="oligo_HPY"/>
    <property type="match status" value="1"/>
</dbReference>
<evidence type="ECO:0000313" key="6">
    <source>
        <dbReference type="EMBL" id="RRJ67589.1"/>
    </source>
</evidence>
<dbReference type="EMBL" id="RRCN01000001">
    <property type="protein sequence ID" value="RRJ67589.1"/>
    <property type="molecule type" value="Genomic_DNA"/>
</dbReference>
<proteinExistence type="inferred from homology"/>
<comment type="caution">
    <text evidence="6">The sequence shown here is derived from an EMBL/GenBank/DDBJ whole genome shotgun (WGS) entry which is preliminary data.</text>
</comment>
<evidence type="ECO:0000256" key="1">
    <source>
        <dbReference type="ARBA" id="ARBA00005417"/>
    </source>
</evidence>
<evidence type="ECO:0000256" key="3">
    <source>
        <dbReference type="ARBA" id="ARBA00022741"/>
    </source>
</evidence>
<dbReference type="OrthoDB" id="9802264at2"/>